<comment type="caution">
    <text evidence="1">The sequence shown here is derived from an EMBL/GenBank/DDBJ whole genome shotgun (WGS) entry which is preliminary data.</text>
</comment>
<organism evidence="1 2">
    <name type="scientific">Crotalaria pallida</name>
    <name type="common">Smooth rattlebox</name>
    <name type="synonym">Crotalaria striata</name>
    <dbReference type="NCBI Taxonomy" id="3830"/>
    <lineage>
        <taxon>Eukaryota</taxon>
        <taxon>Viridiplantae</taxon>
        <taxon>Streptophyta</taxon>
        <taxon>Embryophyta</taxon>
        <taxon>Tracheophyta</taxon>
        <taxon>Spermatophyta</taxon>
        <taxon>Magnoliopsida</taxon>
        <taxon>eudicotyledons</taxon>
        <taxon>Gunneridae</taxon>
        <taxon>Pentapetalae</taxon>
        <taxon>rosids</taxon>
        <taxon>fabids</taxon>
        <taxon>Fabales</taxon>
        <taxon>Fabaceae</taxon>
        <taxon>Papilionoideae</taxon>
        <taxon>50 kb inversion clade</taxon>
        <taxon>genistoids sensu lato</taxon>
        <taxon>core genistoids</taxon>
        <taxon>Crotalarieae</taxon>
        <taxon>Crotalaria</taxon>
    </lineage>
</organism>
<dbReference type="EMBL" id="JAYWIO010000006">
    <property type="protein sequence ID" value="KAK7257938.1"/>
    <property type="molecule type" value="Genomic_DNA"/>
</dbReference>
<evidence type="ECO:0000313" key="2">
    <source>
        <dbReference type="Proteomes" id="UP001372338"/>
    </source>
</evidence>
<keyword evidence="2" id="KW-1185">Reference proteome</keyword>
<evidence type="ECO:0000313" key="1">
    <source>
        <dbReference type="EMBL" id="KAK7257938.1"/>
    </source>
</evidence>
<gene>
    <name evidence="1" type="ORF">RIF29_32272</name>
</gene>
<name>A0AAN9EIL3_CROPI</name>
<dbReference type="Proteomes" id="UP001372338">
    <property type="component" value="Unassembled WGS sequence"/>
</dbReference>
<sequence length="246" mass="28250">MPLLEPSYASLLSVSNLNLAVLSARNRIEWQPIHQMEHSYCVPFNRINKIEVCRVFICIKVTETLTNYKEVKAMQMERVTFSIKNASVKSSAGAELESDPVGRLITRICSYSVKGSFFKGRVQYLILNHGYSWGVVRGDTRMKLIHKMASFVEEMLLDKSFYDFMTPAIAKISEFEIDIPEEGQQEEDMSNDCGVWVASWMMLHKEEDHYNIKVDAITRLRLSLDLVMKPYNSIHNDIISKALKAL</sequence>
<evidence type="ECO:0008006" key="3">
    <source>
        <dbReference type="Google" id="ProtNLM"/>
    </source>
</evidence>
<dbReference type="AlphaFoldDB" id="A0AAN9EIL3"/>
<proteinExistence type="predicted"/>
<protein>
    <recommendedName>
        <fullName evidence="3">Ubiquitin-like protease family profile domain-containing protein</fullName>
    </recommendedName>
</protein>
<accession>A0AAN9EIL3</accession>
<reference evidence="1 2" key="1">
    <citation type="submission" date="2024-01" db="EMBL/GenBank/DDBJ databases">
        <title>The genomes of 5 underutilized Papilionoideae crops provide insights into root nodulation and disease resistanc.</title>
        <authorList>
            <person name="Yuan L."/>
        </authorList>
    </citation>
    <scope>NUCLEOTIDE SEQUENCE [LARGE SCALE GENOMIC DNA]</scope>
    <source>
        <strain evidence="1">ZHUSHIDOU_FW_LH</strain>
        <tissue evidence="1">Leaf</tissue>
    </source>
</reference>